<organism evidence="1 2">
    <name type="scientific">Desulfovibrio intestinalis</name>
    <dbReference type="NCBI Taxonomy" id="58621"/>
    <lineage>
        <taxon>Bacteria</taxon>
        <taxon>Pseudomonadati</taxon>
        <taxon>Thermodesulfobacteriota</taxon>
        <taxon>Desulfovibrionia</taxon>
        <taxon>Desulfovibrionales</taxon>
        <taxon>Desulfovibrionaceae</taxon>
        <taxon>Desulfovibrio</taxon>
    </lineage>
</organism>
<evidence type="ECO:0000313" key="2">
    <source>
        <dbReference type="Proteomes" id="UP000539075"/>
    </source>
</evidence>
<dbReference type="EMBL" id="JACHGO010000003">
    <property type="protein sequence ID" value="MBB5143050.1"/>
    <property type="molecule type" value="Genomic_DNA"/>
</dbReference>
<keyword evidence="2" id="KW-1185">Reference proteome</keyword>
<comment type="caution">
    <text evidence="1">The sequence shown here is derived from an EMBL/GenBank/DDBJ whole genome shotgun (WGS) entry which is preliminary data.</text>
</comment>
<reference evidence="1 2" key="1">
    <citation type="submission" date="2020-08" db="EMBL/GenBank/DDBJ databases">
        <title>Genomic Encyclopedia of Type Strains, Phase IV (KMG-IV): sequencing the most valuable type-strain genomes for metagenomic binning, comparative biology and taxonomic classification.</title>
        <authorList>
            <person name="Goeker M."/>
        </authorList>
    </citation>
    <scope>NUCLEOTIDE SEQUENCE [LARGE SCALE GENOMIC DNA]</scope>
    <source>
        <strain evidence="1 2">DSM 11275</strain>
    </source>
</reference>
<dbReference type="RefSeq" id="WP_183718422.1">
    <property type="nucleotide sequence ID" value="NZ_JACHGO010000003.1"/>
</dbReference>
<accession>A0A7W8BZX3</accession>
<evidence type="ECO:0000313" key="1">
    <source>
        <dbReference type="EMBL" id="MBB5143050.1"/>
    </source>
</evidence>
<gene>
    <name evidence="1" type="ORF">HNQ38_001138</name>
</gene>
<proteinExistence type="predicted"/>
<protein>
    <submittedName>
        <fullName evidence="1">Uncharacterized protein</fullName>
    </submittedName>
</protein>
<dbReference type="Proteomes" id="UP000539075">
    <property type="component" value="Unassembled WGS sequence"/>
</dbReference>
<dbReference type="AlphaFoldDB" id="A0A7W8BZX3"/>
<name>A0A7W8BZX3_9BACT</name>
<sequence length="267" mass="31143">MIPLTTLEKYVRAEDLICFADLILRWPCQAVIKIPYHITVGNTFESLTAYKLLEKSYTPEHVAFFHIEELNMDHHDDIIKTASSIVFLLSDVEKIESDNQAYRASRSLLEKEPSCYLATQENIVEIMERILHVLKIRDTSNSIISEMHKDSRLYSNVAHYLYTPFSDSHISPILETRPTDLDFYMSTQNLTTKDQASIFVKKCNPQDELEKVLTFIEVEKRFPSLRREEIGELIPARPGAKIEKESKEKRYSRLKRDAYQYCEIEIA</sequence>